<feature type="region of interest" description="Disordered" evidence="6">
    <location>
        <begin position="1"/>
        <end position="37"/>
    </location>
</feature>
<dbReference type="SUPFAM" id="SSF54285">
    <property type="entry name" value="MoaD/ThiS"/>
    <property type="match status" value="1"/>
</dbReference>
<evidence type="ECO:0000256" key="6">
    <source>
        <dbReference type="SAM" id="MobiDB-lite"/>
    </source>
</evidence>
<name>A0ABP0TYX2_9BRYO</name>
<evidence type="ECO:0000256" key="2">
    <source>
        <dbReference type="ARBA" id="ARBA00022553"/>
    </source>
</evidence>
<evidence type="ECO:0000313" key="7">
    <source>
        <dbReference type="EMBL" id="CAK9208775.1"/>
    </source>
</evidence>
<dbReference type="Proteomes" id="UP001497512">
    <property type="component" value="Chromosome 17"/>
</dbReference>
<comment type="pathway">
    <text evidence="5">Cofactor biosynthesis; molybdopterin biosynthesis.</text>
</comment>
<evidence type="ECO:0000256" key="4">
    <source>
        <dbReference type="ARBA" id="ARBA00023150"/>
    </source>
</evidence>
<dbReference type="InterPro" id="IPR016155">
    <property type="entry name" value="Mopterin_synth/thiamin_S_b"/>
</dbReference>
<dbReference type="Gene3D" id="3.10.20.30">
    <property type="match status" value="1"/>
</dbReference>
<comment type="similarity">
    <text evidence="5">Belongs to the MoaD family. MOCS2A subfamily.</text>
</comment>
<dbReference type="EMBL" id="OZ019909">
    <property type="protein sequence ID" value="CAK9208775.1"/>
    <property type="molecule type" value="Genomic_DNA"/>
</dbReference>
<protein>
    <recommendedName>
        <fullName evidence="5">Molybdopterin synthase sulfur carrier subunit</fullName>
    </recommendedName>
    <alternativeName>
        <fullName evidence="5">Molybdenum cofactor synthesis protein 2 small subunit</fullName>
    </alternativeName>
    <alternativeName>
        <fullName evidence="5">Molybdenum cofactor synthesis protein 2A</fullName>
        <shortName evidence="5">MOCS2A</shortName>
    </alternativeName>
    <alternativeName>
        <fullName evidence="5">Sulfur carrier protein MOCS2A</fullName>
    </alternativeName>
</protein>
<dbReference type="HAMAP" id="MF_03051">
    <property type="entry name" value="MOCS2A"/>
    <property type="match status" value="1"/>
</dbReference>
<evidence type="ECO:0000256" key="3">
    <source>
        <dbReference type="ARBA" id="ARBA00022741"/>
    </source>
</evidence>
<comment type="PTM">
    <text evidence="5">C-terminal thiocarboxylation occurs in 2 steps, it is first acyl-adenylated (-COAMP) via the hesA/moeB/thiF part of MOCS3, then thiocarboxylated (-COSH) via the rhodanese domain of MOCS3.</text>
</comment>
<dbReference type="InterPro" id="IPR044672">
    <property type="entry name" value="MOCS2A"/>
</dbReference>
<accession>A0ABP0TYX2</accession>
<reference evidence="7" key="1">
    <citation type="submission" date="2024-02" db="EMBL/GenBank/DDBJ databases">
        <authorList>
            <consortium name="ELIXIR-Norway"/>
            <consortium name="Elixir Norway"/>
        </authorList>
    </citation>
    <scope>NUCLEOTIDE SEQUENCE</scope>
</reference>
<comment type="subunit">
    <text evidence="5">Heterotetramer; composed of 2 small (MOCS2A) and 2 large (MOCS2B) subunits.</text>
</comment>
<keyword evidence="4 5" id="KW-0501">Molybdenum cofactor biosynthesis</keyword>
<feature type="modified residue" description="Glycyl adenylate; alternate" evidence="5">
    <location>
        <position position="124"/>
    </location>
</feature>
<dbReference type="InterPro" id="IPR012675">
    <property type="entry name" value="Beta-grasp_dom_sf"/>
</dbReference>
<organism evidence="7 8">
    <name type="scientific">Sphagnum troendelagicum</name>
    <dbReference type="NCBI Taxonomy" id="128251"/>
    <lineage>
        <taxon>Eukaryota</taxon>
        <taxon>Viridiplantae</taxon>
        <taxon>Streptophyta</taxon>
        <taxon>Embryophyta</taxon>
        <taxon>Bryophyta</taxon>
        <taxon>Sphagnophytina</taxon>
        <taxon>Sphagnopsida</taxon>
        <taxon>Sphagnales</taxon>
        <taxon>Sphagnaceae</taxon>
        <taxon>Sphagnum</taxon>
    </lineage>
</organism>
<evidence type="ECO:0000256" key="5">
    <source>
        <dbReference type="HAMAP-Rule" id="MF_03051"/>
    </source>
</evidence>
<comment type="function">
    <text evidence="5">Acts as a sulfur carrier required for molybdopterin biosynthesis. Component of the molybdopterin synthase complex that catalyzes the conversion of precursor Z into molybdopterin by mediating the incorporation of 2 sulfur atoms into precursor Z to generate a dithiolene group. In the complex, serves as sulfur donor by being thiocarboxylated (-COSH) at its C-terminus by MOCS3. After interaction with MOCS2B, the sulfur is then transferred to precursor Z to form molybdopterin.</text>
</comment>
<evidence type="ECO:0000256" key="1">
    <source>
        <dbReference type="ARBA" id="ARBA00022490"/>
    </source>
</evidence>
<dbReference type="PANTHER" id="PTHR33359">
    <property type="entry name" value="MOLYBDOPTERIN SYNTHASE SULFUR CARRIER SUBUNIT"/>
    <property type="match status" value="1"/>
</dbReference>
<proteinExistence type="inferred from homology"/>
<dbReference type="InterPro" id="IPR003749">
    <property type="entry name" value="ThiS/MoaD-like"/>
</dbReference>
<keyword evidence="1 5" id="KW-0963">Cytoplasm</keyword>
<keyword evidence="8" id="KW-1185">Reference proteome</keyword>
<dbReference type="InterPro" id="IPR028887">
    <property type="entry name" value="MOCS2A_euk"/>
</dbReference>
<keyword evidence="3 5" id="KW-0547">Nucleotide-binding</keyword>
<dbReference type="CDD" id="cd00754">
    <property type="entry name" value="Ubl_MoaD"/>
    <property type="match status" value="1"/>
</dbReference>
<dbReference type="Pfam" id="PF02597">
    <property type="entry name" value="ThiS"/>
    <property type="match status" value="1"/>
</dbReference>
<gene>
    <name evidence="7" type="ORF">CSSPTR1EN2_LOCUS9352</name>
</gene>
<sequence>MELNEVERSGEEEEEAGGAHHQQRRRQGGSPSGRTEKKQITVRALLFAHARELAGGVSEVSLHIDDGWTTAQCLENILTRFPALKSLASCLTLALNDNYVDKNAPPMLVKDGDELALIPPISGG</sequence>
<keyword evidence="2 5" id="KW-0597">Phosphoprotein</keyword>
<feature type="modified residue" description="1-thioglycine; alternate" evidence="5">
    <location>
        <position position="124"/>
    </location>
</feature>
<evidence type="ECO:0000313" key="8">
    <source>
        <dbReference type="Proteomes" id="UP001497512"/>
    </source>
</evidence>
<comment type="subcellular location">
    <subcellularLocation>
        <location evidence="5">Cytoplasm</location>
    </subcellularLocation>
</comment>
<dbReference type="PANTHER" id="PTHR33359:SF1">
    <property type="entry name" value="MOLYBDOPTERIN SYNTHASE SULFUR CARRIER SUBUNIT"/>
    <property type="match status" value="1"/>
</dbReference>